<evidence type="ECO:0000259" key="6">
    <source>
        <dbReference type="Pfam" id="PF08281"/>
    </source>
</evidence>
<name>A0ABS4CMK5_9ENTE</name>
<dbReference type="InterPro" id="IPR014284">
    <property type="entry name" value="RNA_pol_sigma-70_dom"/>
</dbReference>
<feature type="domain" description="RNA polymerase sigma-70 region 2" evidence="5">
    <location>
        <begin position="20"/>
        <end position="86"/>
    </location>
</feature>
<dbReference type="CDD" id="cd06171">
    <property type="entry name" value="Sigma70_r4"/>
    <property type="match status" value="1"/>
</dbReference>
<evidence type="ECO:0000256" key="4">
    <source>
        <dbReference type="ARBA" id="ARBA00023163"/>
    </source>
</evidence>
<keyword evidence="2" id="KW-0805">Transcription regulation</keyword>
<dbReference type="InterPro" id="IPR007627">
    <property type="entry name" value="RNA_pol_sigma70_r2"/>
</dbReference>
<organism evidence="7 8">
    <name type="scientific">Enterococcus larvae</name>
    <dbReference type="NCBI Taxonomy" id="2794352"/>
    <lineage>
        <taxon>Bacteria</taxon>
        <taxon>Bacillati</taxon>
        <taxon>Bacillota</taxon>
        <taxon>Bacilli</taxon>
        <taxon>Lactobacillales</taxon>
        <taxon>Enterococcaceae</taxon>
        <taxon>Enterococcus</taxon>
    </lineage>
</organism>
<dbReference type="RefSeq" id="WP_209558607.1">
    <property type="nucleotide sequence ID" value="NZ_JAEDXU010000010.1"/>
</dbReference>
<dbReference type="NCBIfam" id="TIGR02937">
    <property type="entry name" value="sigma70-ECF"/>
    <property type="match status" value="1"/>
</dbReference>
<evidence type="ECO:0000313" key="7">
    <source>
        <dbReference type="EMBL" id="MBP1047826.1"/>
    </source>
</evidence>
<dbReference type="PANTHER" id="PTHR43133">
    <property type="entry name" value="RNA POLYMERASE ECF-TYPE SIGMA FACTO"/>
    <property type="match status" value="1"/>
</dbReference>
<evidence type="ECO:0000256" key="3">
    <source>
        <dbReference type="ARBA" id="ARBA00023082"/>
    </source>
</evidence>
<evidence type="ECO:0000256" key="1">
    <source>
        <dbReference type="ARBA" id="ARBA00010641"/>
    </source>
</evidence>
<dbReference type="EMBL" id="JAEDXU010000010">
    <property type="protein sequence ID" value="MBP1047826.1"/>
    <property type="molecule type" value="Genomic_DNA"/>
</dbReference>
<dbReference type="Pfam" id="PF08281">
    <property type="entry name" value="Sigma70_r4_2"/>
    <property type="match status" value="1"/>
</dbReference>
<dbReference type="SUPFAM" id="SSF88946">
    <property type="entry name" value="Sigma2 domain of RNA polymerase sigma factors"/>
    <property type="match status" value="1"/>
</dbReference>
<dbReference type="InterPro" id="IPR036388">
    <property type="entry name" value="WH-like_DNA-bd_sf"/>
</dbReference>
<dbReference type="InterPro" id="IPR013325">
    <property type="entry name" value="RNA_pol_sigma_r2"/>
</dbReference>
<reference evidence="7 8" key="1">
    <citation type="submission" date="2020-12" db="EMBL/GenBank/DDBJ databases">
        <title>Vagococcus allomyrinae sp. nov. and Enterococcus lavae sp. nov., isolated from the larvae of Allomyrina dichotoma.</title>
        <authorList>
            <person name="Lee S.D."/>
        </authorList>
    </citation>
    <scope>NUCLEOTIDE SEQUENCE [LARGE SCALE GENOMIC DNA]</scope>
    <source>
        <strain evidence="7 8">BWM-S5</strain>
    </source>
</reference>
<dbReference type="InterPro" id="IPR013249">
    <property type="entry name" value="RNA_pol_sigma70_r4_t2"/>
</dbReference>
<dbReference type="SUPFAM" id="SSF88659">
    <property type="entry name" value="Sigma3 and sigma4 domains of RNA polymerase sigma factors"/>
    <property type="match status" value="1"/>
</dbReference>
<gene>
    <name evidence="7" type="ORF">I6N96_16165</name>
</gene>
<dbReference type="PANTHER" id="PTHR43133:SF51">
    <property type="entry name" value="RNA POLYMERASE SIGMA FACTOR"/>
    <property type="match status" value="1"/>
</dbReference>
<dbReference type="InterPro" id="IPR013324">
    <property type="entry name" value="RNA_pol_sigma_r3/r4-like"/>
</dbReference>
<comment type="similarity">
    <text evidence="1">Belongs to the sigma-70 factor family. ECF subfamily.</text>
</comment>
<dbReference type="InterPro" id="IPR039425">
    <property type="entry name" value="RNA_pol_sigma-70-like"/>
</dbReference>
<evidence type="ECO:0000259" key="5">
    <source>
        <dbReference type="Pfam" id="PF04542"/>
    </source>
</evidence>
<sequence>MKNVLVEKAIDGSRDALEVLLKEHYQQLYKTAFLYVKNESDALDIVQDAVIKIMNKINTLQFPEYFTTWAVRVVIFTSLDHLKKNAAYMEEMDEQICDPEKGLSNEEHLDIYEGIRKLPQHLQEVTILHYFYGKKVKEISAVLNEPLGTIKYKLHEARTKLKGYLEEGEQ</sequence>
<keyword evidence="3" id="KW-0731">Sigma factor</keyword>
<accession>A0ABS4CMK5</accession>
<evidence type="ECO:0000313" key="8">
    <source>
        <dbReference type="Proteomes" id="UP000673375"/>
    </source>
</evidence>
<dbReference type="Gene3D" id="1.10.10.10">
    <property type="entry name" value="Winged helix-like DNA-binding domain superfamily/Winged helix DNA-binding domain"/>
    <property type="match status" value="1"/>
</dbReference>
<feature type="domain" description="RNA polymerase sigma factor 70 region 4 type 2" evidence="6">
    <location>
        <begin position="110"/>
        <end position="161"/>
    </location>
</feature>
<protein>
    <submittedName>
        <fullName evidence="7">Sigma-70 family RNA polymerase sigma factor</fullName>
    </submittedName>
</protein>
<keyword evidence="8" id="KW-1185">Reference proteome</keyword>
<comment type="caution">
    <text evidence="7">The sequence shown here is derived from an EMBL/GenBank/DDBJ whole genome shotgun (WGS) entry which is preliminary data.</text>
</comment>
<evidence type="ECO:0000256" key="2">
    <source>
        <dbReference type="ARBA" id="ARBA00023015"/>
    </source>
</evidence>
<dbReference type="Pfam" id="PF04542">
    <property type="entry name" value="Sigma70_r2"/>
    <property type="match status" value="1"/>
</dbReference>
<dbReference type="Gene3D" id="1.10.1740.10">
    <property type="match status" value="1"/>
</dbReference>
<proteinExistence type="inferred from homology"/>
<dbReference type="Proteomes" id="UP000673375">
    <property type="component" value="Unassembled WGS sequence"/>
</dbReference>
<keyword evidence="4" id="KW-0804">Transcription</keyword>